<keyword evidence="7" id="KW-0175">Coiled coil</keyword>
<evidence type="ECO:0000256" key="4">
    <source>
        <dbReference type="ARBA" id="ARBA00022989"/>
    </source>
</evidence>
<reference evidence="9" key="1">
    <citation type="submission" date="2017-02" db="UniProtKB">
        <authorList>
            <consortium name="WormBaseParasite"/>
        </authorList>
    </citation>
    <scope>IDENTIFICATION</scope>
</reference>
<evidence type="ECO:0000256" key="5">
    <source>
        <dbReference type="ARBA" id="ARBA00023136"/>
    </source>
</evidence>
<dbReference type="PANTHER" id="PTHR22730:SF1">
    <property type="entry name" value="PROMININ-LIKE PROTEIN"/>
    <property type="match status" value="1"/>
</dbReference>
<accession>A0A0M3J1X3</accession>
<name>A0A0M3J1X3_ANISI</name>
<comment type="subcellular location">
    <subcellularLocation>
        <location evidence="1">Membrane</location>
        <topology evidence="1">Multi-pass membrane protein</topology>
    </subcellularLocation>
</comment>
<dbReference type="WBParaSite" id="ASIM_0000152701-mRNA-1">
    <property type="protein sequence ID" value="ASIM_0000152701-mRNA-1"/>
    <property type="gene ID" value="ASIM_0000152701"/>
</dbReference>
<evidence type="ECO:0000256" key="7">
    <source>
        <dbReference type="SAM" id="Coils"/>
    </source>
</evidence>
<evidence type="ECO:0000256" key="1">
    <source>
        <dbReference type="ARBA" id="ARBA00004141"/>
    </source>
</evidence>
<protein>
    <submittedName>
        <fullName evidence="9">Prominin-1</fullName>
    </submittedName>
</protein>
<keyword evidence="4 8" id="KW-1133">Transmembrane helix</keyword>
<dbReference type="Pfam" id="PF05478">
    <property type="entry name" value="Prominin"/>
    <property type="match status" value="1"/>
</dbReference>
<keyword evidence="3 8" id="KW-0812">Transmembrane</keyword>
<evidence type="ECO:0000256" key="8">
    <source>
        <dbReference type="SAM" id="Phobius"/>
    </source>
</evidence>
<comment type="similarity">
    <text evidence="2">Belongs to the prominin family.</text>
</comment>
<dbReference type="PANTHER" id="PTHR22730">
    <property type="entry name" value="PROMININ PROM PROTEIN"/>
    <property type="match status" value="1"/>
</dbReference>
<evidence type="ECO:0000256" key="2">
    <source>
        <dbReference type="ARBA" id="ARBA00006058"/>
    </source>
</evidence>
<feature type="coiled-coil region" evidence="7">
    <location>
        <begin position="33"/>
        <end position="67"/>
    </location>
</feature>
<sequence length="494" mass="55789">LNISLENNVSNAGSWLIQRLGQLTGGVQAVEQLRNTSKTAIELKQLIRDARDEIDSLNIEFKKFRIDFTKLRRTSLDELQSTCSNNNDGDDIIGNICGKVENLLNSIDQALPISDLVIAEKILPERIFYELDRVTASNLTQLSANFYADDGDLHDIEKELQAEIDHNRYAAQTMLKQIGDDLYGVSETISVELRDIDFDGFKQSMERTFNSDHVDYARYVEYSWFAVLALSGVYALIAVYFLFGLFYGMCGRRPTLYNDDCCVRSTGSKLFGCGIWLAVFVLVFLSVIASVMLLVGVNLSSFVCQPLEDPLSRPDIISLGDRIVNLWKTERIEHDLPLLSYGTSSANSSQSLITSIIDGCSLSPSSNNYNNNNNNINTNKPAQKTFYEIFELDKKYRLLNVTARDLNGYQKLNDFIDNLANQMRINIETHMKNNNNNNINNILSKNIQKLTEMIRKTSSIFETTAGETRSKTDQENIIKLIEKVGAFFVIRSAL</sequence>
<evidence type="ECO:0000313" key="9">
    <source>
        <dbReference type="WBParaSite" id="ASIM_0000152701-mRNA-1"/>
    </source>
</evidence>
<keyword evidence="5 8" id="KW-0472">Membrane</keyword>
<feature type="transmembrane region" description="Helical" evidence="8">
    <location>
        <begin position="270"/>
        <end position="297"/>
    </location>
</feature>
<keyword evidence="6" id="KW-0325">Glycoprotein</keyword>
<dbReference type="GO" id="GO:0016020">
    <property type="term" value="C:membrane"/>
    <property type="evidence" value="ECO:0007669"/>
    <property type="project" value="UniProtKB-SubCell"/>
</dbReference>
<evidence type="ECO:0000256" key="6">
    <source>
        <dbReference type="ARBA" id="ARBA00023180"/>
    </source>
</evidence>
<dbReference type="AlphaFoldDB" id="A0A0M3J1X3"/>
<dbReference type="InterPro" id="IPR008795">
    <property type="entry name" value="Prominin"/>
</dbReference>
<organism evidence="9">
    <name type="scientific">Anisakis simplex</name>
    <name type="common">Herring worm</name>
    <dbReference type="NCBI Taxonomy" id="6269"/>
    <lineage>
        <taxon>Eukaryota</taxon>
        <taxon>Metazoa</taxon>
        <taxon>Ecdysozoa</taxon>
        <taxon>Nematoda</taxon>
        <taxon>Chromadorea</taxon>
        <taxon>Rhabditida</taxon>
        <taxon>Spirurina</taxon>
        <taxon>Ascaridomorpha</taxon>
        <taxon>Ascaridoidea</taxon>
        <taxon>Anisakidae</taxon>
        <taxon>Anisakis</taxon>
        <taxon>Anisakis simplex complex</taxon>
    </lineage>
</organism>
<feature type="transmembrane region" description="Helical" evidence="8">
    <location>
        <begin position="222"/>
        <end position="249"/>
    </location>
</feature>
<evidence type="ECO:0000256" key="3">
    <source>
        <dbReference type="ARBA" id="ARBA00022692"/>
    </source>
</evidence>
<proteinExistence type="inferred from homology"/>